<dbReference type="AlphaFoldDB" id="A0A1B7MTN4"/>
<dbReference type="Pfam" id="PF00096">
    <property type="entry name" value="zf-C2H2"/>
    <property type="match status" value="1"/>
</dbReference>
<dbReference type="Proteomes" id="UP000092154">
    <property type="component" value="Unassembled WGS sequence"/>
</dbReference>
<accession>A0A1B7MTN4</accession>
<evidence type="ECO:0000256" key="1">
    <source>
        <dbReference type="ARBA" id="ARBA00022723"/>
    </source>
</evidence>
<dbReference type="SUPFAM" id="SSF57667">
    <property type="entry name" value="beta-beta-alpha zinc fingers"/>
    <property type="match status" value="1"/>
</dbReference>
<sequence length="87" mass="9982">MPCYHTISSGHDVSTHLREVRNGHGSDDMLVYCTWNGCLRVFKKESLARHVQATHLLIRYTCDTCNQSFSRKYGLNVHKRTCPGSQQ</sequence>
<evidence type="ECO:0000256" key="2">
    <source>
        <dbReference type="ARBA" id="ARBA00022737"/>
    </source>
</evidence>
<organism evidence="7 8">
    <name type="scientific">Rhizopogon vinicolor AM-OR11-026</name>
    <dbReference type="NCBI Taxonomy" id="1314800"/>
    <lineage>
        <taxon>Eukaryota</taxon>
        <taxon>Fungi</taxon>
        <taxon>Dikarya</taxon>
        <taxon>Basidiomycota</taxon>
        <taxon>Agaricomycotina</taxon>
        <taxon>Agaricomycetes</taxon>
        <taxon>Agaricomycetidae</taxon>
        <taxon>Boletales</taxon>
        <taxon>Suillineae</taxon>
        <taxon>Rhizopogonaceae</taxon>
        <taxon>Rhizopogon</taxon>
    </lineage>
</organism>
<dbReference type="PROSITE" id="PS50157">
    <property type="entry name" value="ZINC_FINGER_C2H2_2"/>
    <property type="match status" value="1"/>
</dbReference>
<dbReference type="InterPro" id="IPR036236">
    <property type="entry name" value="Znf_C2H2_sf"/>
</dbReference>
<evidence type="ECO:0000256" key="3">
    <source>
        <dbReference type="ARBA" id="ARBA00022771"/>
    </source>
</evidence>
<evidence type="ECO:0000256" key="4">
    <source>
        <dbReference type="ARBA" id="ARBA00022833"/>
    </source>
</evidence>
<dbReference type="EMBL" id="KV448451">
    <property type="protein sequence ID" value="OAX35983.1"/>
    <property type="molecule type" value="Genomic_DNA"/>
</dbReference>
<name>A0A1B7MTN4_9AGAM</name>
<feature type="domain" description="C2H2-type" evidence="6">
    <location>
        <begin position="60"/>
        <end position="87"/>
    </location>
</feature>
<keyword evidence="2" id="KW-0677">Repeat</keyword>
<evidence type="ECO:0000313" key="8">
    <source>
        <dbReference type="Proteomes" id="UP000092154"/>
    </source>
</evidence>
<keyword evidence="8" id="KW-1185">Reference proteome</keyword>
<dbReference type="InParanoid" id="A0A1B7MTN4"/>
<dbReference type="OrthoDB" id="2646875at2759"/>
<dbReference type="Gene3D" id="3.30.160.60">
    <property type="entry name" value="Classic Zinc Finger"/>
    <property type="match status" value="1"/>
</dbReference>
<dbReference type="GO" id="GO:0008270">
    <property type="term" value="F:zinc ion binding"/>
    <property type="evidence" value="ECO:0007669"/>
    <property type="project" value="UniProtKB-KW"/>
</dbReference>
<evidence type="ECO:0000259" key="6">
    <source>
        <dbReference type="PROSITE" id="PS50157"/>
    </source>
</evidence>
<keyword evidence="4" id="KW-0862">Zinc</keyword>
<keyword evidence="3 5" id="KW-0863">Zinc-finger</keyword>
<evidence type="ECO:0000256" key="5">
    <source>
        <dbReference type="PROSITE-ProRule" id="PRU00042"/>
    </source>
</evidence>
<evidence type="ECO:0000313" key="7">
    <source>
        <dbReference type="EMBL" id="OAX35983.1"/>
    </source>
</evidence>
<gene>
    <name evidence="7" type="ORF">K503DRAFT_335546</name>
</gene>
<protein>
    <recommendedName>
        <fullName evidence="6">C2H2-type domain-containing protein</fullName>
    </recommendedName>
</protein>
<proteinExistence type="predicted"/>
<keyword evidence="1" id="KW-0479">Metal-binding</keyword>
<dbReference type="FunFam" id="3.30.160.60:FF:000100">
    <property type="entry name" value="Zinc finger 45-like"/>
    <property type="match status" value="1"/>
</dbReference>
<dbReference type="SMART" id="SM00355">
    <property type="entry name" value="ZnF_C2H2"/>
    <property type="match status" value="2"/>
</dbReference>
<reference evidence="7 8" key="1">
    <citation type="submission" date="2016-06" db="EMBL/GenBank/DDBJ databases">
        <title>Comparative genomics of the ectomycorrhizal sister species Rhizopogon vinicolor and Rhizopogon vesiculosus (Basidiomycota: Boletales) reveals a divergence of the mating type B locus.</title>
        <authorList>
            <consortium name="DOE Joint Genome Institute"/>
            <person name="Mujic A.B."/>
            <person name="Kuo A."/>
            <person name="Tritt A."/>
            <person name="Lipzen A."/>
            <person name="Chen C."/>
            <person name="Johnson J."/>
            <person name="Sharma A."/>
            <person name="Barry K."/>
            <person name="Grigoriev I.V."/>
            <person name="Spatafora J.W."/>
        </authorList>
    </citation>
    <scope>NUCLEOTIDE SEQUENCE [LARGE SCALE GENOMIC DNA]</scope>
    <source>
        <strain evidence="7 8">AM-OR11-026</strain>
    </source>
</reference>
<dbReference type="InterPro" id="IPR013087">
    <property type="entry name" value="Znf_C2H2_type"/>
</dbReference>